<accession>A0A9D1K8N9</accession>
<dbReference type="AlphaFoldDB" id="A0A9D1K8N9"/>
<keyword evidence="2" id="KW-0732">Signal</keyword>
<comment type="similarity">
    <text evidence="1">Belongs to the bacterial solute-binding protein 8 family.</text>
</comment>
<feature type="domain" description="Fe/B12 periplasmic-binding" evidence="3">
    <location>
        <begin position="54"/>
        <end position="329"/>
    </location>
</feature>
<dbReference type="PANTHER" id="PTHR30535">
    <property type="entry name" value="VITAMIN B12-BINDING PROTEIN"/>
    <property type="match status" value="1"/>
</dbReference>
<dbReference type="InterPro" id="IPR002491">
    <property type="entry name" value="ABC_transptr_periplasmic_BD"/>
</dbReference>
<dbReference type="SUPFAM" id="SSF53807">
    <property type="entry name" value="Helical backbone' metal receptor"/>
    <property type="match status" value="1"/>
</dbReference>
<evidence type="ECO:0000256" key="1">
    <source>
        <dbReference type="ARBA" id="ARBA00008814"/>
    </source>
</evidence>
<evidence type="ECO:0000256" key="2">
    <source>
        <dbReference type="SAM" id="SignalP"/>
    </source>
</evidence>
<reference evidence="4" key="1">
    <citation type="submission" date="2020-10" db="EMBL/GenBank/DDBJ databases">
        <authorList>
            <person name="Gilroy R."/>
        </authorList>
    </citation>
    <scope>NUCLEOTIDE SEQUENCE</scope>
    <source>
        <strain evidence="4">ChiHecec3B27-6122</strain>
    </source>
</reference>
<dbReference type="Proteomes" id="UP000886876">
    <property type="component" value="Unassembled WGS sequence"/>
</dbReference>
<name>A0A9D1K8N9_9FIRM</name>
<evidence type="ECO:0000313" key="4">
    <source>
        <dbReference type="EMBL" id="HIS98128.1"/>
    </source>
</evidence>
<dbReference type="InterPro" id="IPR050902">
    <property type="entry name" value="ABC_Transporter_SBP"/>
</dbReference>
<feature type="chain" id="PRO_5039490656" evidence="2">
    <location>
        <begin position="24"/>
        <end position="373"/>
    </location>
</feature>
<reference evidence="4" key="2">
    <citation type="journal article" date="2021" name="PeerJ">
        <title>Extensive microbial diversity within the chicken gut microbiome revealed by metagenomics and culture.</title>
        <authorList>
            <person name="Gilroy R."/>
            <person name="Ravi A."/>
            <person name="Getino M."/>
            <person name="Pursley I."/>
            <person name="Horton D.L."/>
            <person name="Alikhan N.F."/>
            <person name="Baker D."/>
            <person name="Gharbi K."/>
            <person name="Hall N."/>
            <person name="Watson M."/>
            <person name="Adriaenssens E.M."/>
            <person name="Foster-Nyarko E."/>
            <person name="Jarju S."/>
            <person name="Secka A."/>
            <person name="Antonio M."/>
            <person name="Oren A."/>
            <person name="Chaudhuri R.R."/>
            <person name="La Ragione R."/>
            <person name="Hildebrand F."/>
            <person name="Pallen M.J."/>
        </authorList>
    </citation>
    <scope>NUCLEOTIDE SEQUENCE</scope>
    <source>
        <strain evidence="4">ChiHecec3B27-6122</strain>
    </source>
</reference>
<feature type="signal peptide" evidence="2">
    <location>
        <begin position="1"/>
        <end position="23"/>
    </location>
</feature>
<comment type="caution">
    <text evidence="4">The sequence shown here is derived from an EMBL/GenBank/DDBJ whole genome shotgun (WGS) entry which is preliminary data.</text>
</comment>
<protein>
    <submittedName>
        <fullName evidence="4">ABC transporter substrate-binding protein</fullName>
    </submittedName>
</protein>
<dbReference type="PROSITE" id="PS50983">
    <property type="entry name" value="FE_B12_PBP"/>
    <property type="match status" value="1"/>
</dbReference>
<dbReference type="Gene3D" id="3.40.50.1980">
    <property type="entry name" value="Nitrogenase molybdenum iron protein domain"/>
    <property type="match status" value="2"/>
</dbReference>
<evidence type="ECO:0000313" key="5">
    <source>
        <dbReference type="Proteomes" id="UP000886876"/>
    </source>
</evidence>
<dbReference type="EMBL" id="DVJS01000227">
    <property type="protein sequence ID" value="HIS98128.1"/>
    <property type="molecule type" value="Genomic_DNA"/>
</dbReference>
<gene>
    <name evidence="4" type="ORF">IAD42_09145</name>
</gene>
<feature type="non-terminal residue" evidence="4">
    <location>
        <position position="1"/>
    </location>
</feature>
<organism evidence="4 5">
    <name type="scientific">Candidatus Scatomorpha pullistercoris</name>
    <dbReference type="NCBI Taxonomy" id="2840929"/>
    <lineage>
        <taxon>Bacteria</taxon>
        <taxon>Bacillati</taxon>
        <taxon>Bacillota</taxon>
        <taxon>Clostridia</taxon>
        <taxon>Eubacteriales</taxon>
        <taxon>Candidatus Scatomorpha</taxon>
    </lineage>
</organism>
<sequence length="373" mass="40649">KWIRRAAALVLSAVMAAALCACGQDPAQNPPGSTETKTITDALGREVTVPATVEKIIPLGNTPRMISYLGLADRVVGIGDCEKAESPLQAYAYVNRDKWKDLPIVGSDSMGETSYYPEELISLAPDIIVCTYGLDTVQDIERQTGLPVVAVTDAVLFSAEYEDSLRILGEVCGVSERAEAVVEFINSCIADLRARTEVIPDDDKPSILAAAATFKGSHGIEGVYSNYAVFDVIAVNDVTRGMLDTGVAGGVLVDKEQILEWNADMIFLDYSGVELVRQDMAENPDFYKQLDAFRSGNVYQCPNSTWHWSNVEIPLVSAYYMGSLLYPEAFEDVDFEAKAAEIFEFFLGEPDYLSTLAEAGAGYMKLEFEGMNG</sequence>
<dbReference type="PANTHER" id="PTHR30535:SF34">
    <property type="entry name" value="MOLYBDATE-BINDING PROTEIN MOLA"/>
    <property type="match status" value="1"/>
</dbReference>
<proteinExistence type="inferred from homology"/>
<evidence type="ECO:0000259" key="3">
    <source>
        <dbReference type="PROSITE" id="PS50983"/>
    </source>
</evidence>
<dbReference type="Pfam" id="PF01497">
    <property type="entry name" value="Peripla_BP_2"/>
    <property type="match status" value="1"/>
</dbReference>